<comment type="caution">
    <text evidence="2">The sequence shown here is derived from an EMBL/GenBank/DDBJ whole genome shotgun (WGS) entry which is preliminary data.</text>
</comment>
<protein>
    <submittedName>
        <fullName evidence="2">Uncharacterized protein</fullName>
    </submittedName>
</protein>
<evidence type="ECO:0000256" key="1">
    <source>
        <dbReference type="SAM" id="MobiDB-lite"/>
    </source>
</evidence>
<dbReference type="EMBL" id="BONN01000002">
    <property type="protein sequence ID" value="GIG31800.1"/>
    <property type="molecule type" value="Genomic_DNA"/>
</dbReference>
<keyword evidence="3" id="KW-1185">Reference proteome</keyword>
<dbReference type="Proteomes" id="UP000618382">
    <property type="component" value="Unassembled WGS sequence"/>
</dbReference>
<reference evidence="2 3" key="1">
    <citation type="submission" date="2021-01" db="EMBL/GenBank/DDBJ databases">
        <title>Whole genome shotgun sequence of Cellulomonas oligotrophica NBRC 109435.</title>
        <authorList>
            <person name="Komaki H."/>
            <person name="Tamura T."/>
        </authorList>
    </citation>
    <scope>NUCLEOTIDE SEQUENCE [LARGE SCALE GENOMIC DNA]</scope>
    <source>
        <strain evidence="2 3">NBRC 109435</strain>
    </source>
</reference>
<organism evidence="2 3">
    <name type="scientific">Cellulomonas oligotrophica</name>
    <dbReference type="NCBI Taxonomy" id="931536"/>
    <lineage>
        <taxon>Bacteria</taxon>
        <taxon>Bacillati</taxon>
        <taxon>Actinomycetota</taxon>
        <taxon>Actinomycetes</taxon>
        <taxon>Micrococcales</taxon>
        <taxon>Cellulomonadaceae</taxon>
        <taxon>Cellulomonas</taxon>
    </lineage>
</organism>
<accession>A0ABQ4D7U1</accession>
<evidence type="ECO:0000313" key="2">
    <source>
        <dbReference type="EMBL" id="GIG31800.1"/>
    </source>
</evidence>
<evidence type="ECO:0000313" key="3">
    <source>
        <dbReference type="Proteomes" id="UP000618382"/>
    </source>
</evidence>
<feature type="region of interest" description="Disordered" evidence="1">
    <location>
        <begin position="53"/>
        <end position="76"/>
    </location>
</feature>
<name>A0ABQ4D7U1_9CELL</name>
<gene>
    <name evidence="2" type="ORF">Col01nite_09590</name>
</gene>
<proteinExistence type="predicted"/>
<sequence>MGMVTALLPDLAPTDLLPVDVDERAAALGWETTRVWAAWAWLDDTTDRSSWLPSAPRHRCHGRRGAPSIRPDLRVR</sequence>